<dbReference type="AlphaFoldDB" id="A0A9P5UA20"/>
<dbReference type="EMBL" id="JADNRY010000039">
    <property type="protein sequence ID" value="KAF9070578.1"/>
    <property type="molecule type" value="Genomic_DNA"/>
</dbReference>
<accession>A0A9P5UA20</accession>
<comment type="caution">
    <text evidence="1">The sequence shown here is derived from an EMBL/GenBank/DDBJ whole genome shotgun (WGS) entry which is preliminary data.</text>
</comment>
<name>A0A9P5UA20_9AGAR</name>
<sequence length="237" mass="26460">MKPSCFPCLGFLCLGSPHFSQSIFHRPFSAFVALFLLHLPRRGTAPSSILCVHFPDMLPIDPFFQHSPLRVCEPLAREPRPELLVVRGPVLRRGFCFCRCVSPWIRPGLPFLVELIHRNVKKLPVVPRPHAPPHTRPVLTQRVEALEHKHTQACGLGQFRDCFGEPVHVKDSISWKIGFAHCILDAQSDLLSVLGPELHIGVDIEHGMIRRGKIEHGLGMGKHGGSVYGVPLGTVRE</sequence>
<evidence type="ECO:0000313" key="2">
    <source>
        <dbReference type="Proteomes" id="UP000772434"/>
    </source>
</evidence>
<evidence type="ECO:0000313" key="1">
    <source>
        <dbReference type="EMBL" id="KAF9070578.1"/>
    </source>
</evidence>
<protein>
    <submittedName>
        <fullName evidence="1">Uncharacterized protein</fullName>
    </submittedName>
</protein>
<reference evidence="1" key="1">
    <citation type="submission" date="2020-11" db="EMBL/GenBank/DDBJ databases">
        <authorList>
            <consortium name="DOE Joint Genome Institute"/>
            <person name="Ahrendt S."/>
            <person name="Riley R."/>
            <person name="Andreopoulos W."/>
            <person name="Labutti K."/>
            <person name="Pangilinan J."/>
            <person name="Ruiz-Duenas F.J."/>
            <person name="Barrasa J.M."/>
            <person name="Sanchez-Garcia M."/>
            <person name="Camarero S."/>
            <person name="Miyauchi S."/>
            <person name="Serrano A."/>
            <person name="Linde D."/>
            <person name="Babiker R."/>
            <person name="Drula E."/>
            <person name="Ayuso-Fernandez I."/>
            <person name="Pacheco R."/>
            <person name="Padilla G."/>
            <person name="Ferreira P."/>
            <person name="Barriuso J."/>
            <person name="Kellner H."/>
            <person name="Castanera R."/>
            <person name="Alfaro M."/>
            <person name="Ramirez L."/>
            <person name="Pisabarro A.G."/>
            <person name="Kuo A."/>
            <person name="Tritt A."/>
            <person name="Lipzen A."/>
            <person name="He G."/>
            <person name="Yan M."/>
            <person name="Ng V."/>
            <person name="Cullen D."/>
            <person name="Martin F."/>
            <person name="Rosso M.-N."/>
            <person name="Henrissat B."/>
            <person name="Hibbett D."/>
            <person name="Martinez A.T."/>
            <person name="Grigoriev I.V."/>
        </authorList>
    </citation>
    <scope>NUCLEOTIDE SEQUENCE</scope>
    <source>
        <strain evidence="1">AH 40177</strain>
    </source>
</reference>
<organism evidence="1 2">
    <name type="scientific">Rhodocollybia butyracea</name>
    <dbReference type="NCBI Taxonomy" id="206335"/>
    <lineage>
        <taxon>Eukaryota</taxon>
        <taxon>Fungi</taxon>
        <taxon>Dikarya</taxon>
        <taxon>Basidiomycota</taxon>
        <taxon>Agaricomycotina</taxon>
        <taxon>Agaricomycetes</taxon>
        <taxon>Agaricomycetidae</taxon>
        <taxon>Agaricales</taxon>
        <taxon>Marasmiineae</taxon>
        <taxon>Omphalotaceae</taxon>
        <taxon>Rhodocollybia</taxon>
    </lineage>
</organism>
<gene>
    <name evidence="1" type="ORF">BDP27DRAFT_590628</name>
</gene>
<keyword evidence="2" id="KW-1185">Reference proteome</keyword>
<dbReference type="Proteomes" id="UP000772434">
    <property type="component" value="Unassembled WGS sequence"/>
</dbReference>
<proteinExistence type="predicted"/>